<dbReference type="AlphaFoldDB" id="A0A0U4AU07"/>
<evidence type="ECO:0000256" key="3">
    <source>
        <dbReference type="ARBA" id="ARBA00023027"/>
    </source>
</evidence>
<dbReference type="SUPFAM" id="SSF48179">
    <property type="entry name" value="6-phosphogluconate dehydrogenase C-terminal domain-like"/>
    <property type="match status" value="1"/>
</dbReference>
<dbReference type="Gene3D" id="1.10.1040.10">
    <property type="entry name" value="N-(1-d-carboxylethyl)-l-norvaline Dehydrogenase, domain 2"/>
    <property type="match status" value="1"/>
</dbReference>
<evidence type="ECO:0000259" key="6">
    <source>
        <dbReference type="Pfam" id="PF14833"/>
    </source>
</evidence>
<gene>
    <name evidence="7" type="ORF">AERYTH_03730</name>
</gene>
<dbReference type="Proteomes" id="UP000067689">
    <property type="component" value="Chromosome"/>
</dbReference>
<dbReference type="SUPFAM" id="SSF51735">
    <property type="entry name" value="NAD(P)-binding Rossmann-fold domains"/>
    <property type="match status" value="1"/>
</dbReference>
<dbReference type="EMBL" id="CP011502">
    <property type="protein sequence ID" value="ALX03872.1"/>
    <property type="molecule type" value="Genomic_DNA"/>
</dbReference>
<dbReference type="InterPro" id="IPR029154">
    <property type="entry name" value="HIBADH-like_NADP-bd"/>
</dbReference>
<dbReference type="InterPro" id="IPR008927">
    <property type="entry name" value="6-PGluconate_DH-like_C_sf"/>
</dbReference>
<dbReference type="InterPro" id="IPR006115">
    <property type="entry name" value="6PGDH_NADP-bd"/>
</dbReference>
<evidence type="ECO:0000313" key="8">
    <source>
        <dbReference type="Proteomes" id="UP000067689"/>
    </source>
</evidence>
<protein>
    <submittedName>
        <fullName evidence="7">3-hydroxyisobutyrate dehydrogenase</fullName>
    </submittedName>
</protein>
<evidence type="ECO:0000259" key="5">
    <source>
        <dbReference type="Pfam" id="PF03446"/>
    </source>
</evidence>
<dbReference type="InterPro" id="IPR036291">
    <property type="entry name" value="NAD(P)-bd_dom_sf"/>
</dbReference>
<feature type="domain" description="6-phosphogluconate dehydrogenase NADP-binding" evidence="5">
    <location>
        <begin position="3"/>
        <end position="158"/>
    </location>
</feature>
<proteinExistence type="inferred from homology"/>
<dbReference type="GO" id="GO:0051287">
    <property type="term" value="F:NAD binding"/>
    <property type="evidence" value="ECO:0007669"/>
    <property type="project" value="InterPro"/>
</dbReference>
<dbReference type="InterPro" id="IPR051265">
    <property type="entry name" value="HIBADH-related_NP60_sf"/>
</dbReference>
<organism evidence="7 8">
    <name type="scientific">Aeromicrobium erythreum</name>
    <dbReference type="NCBI Taxonomy" id="2041"/>
    <lineage>
        <taxon>Bacteria</taxon>
        <taxon>Bacillati</taxon>
        <taxon>Actinomycetota</taxon>
        <taxon>Actinomycetes</taxon>
        <taxon>Propionibacteriales</taxon>
        <taxon>Nocardioidaceae</taxon>
        <taxon>Aeromicrobium</taxon>
    </lineage>
</organism>
<keyword evidence="2" id="KW-0560">Oxidoreductase</keyword>
<evidence type="ECO:0000256" key="1">
    <source>
        <dbReference type="ARBA" id="ARBA00009080"/>
    </source>
</evidence>
<dbReference type="KEGG" id="aer:AERYTH_03730"/>
<dbReference type="InterPro" id="IPR015815">
    <property type="entry name" value="HIBADH-related"/>
</dbReference>
<comment type="similarity">
    <text evidence="1">Belongs to the HIBADH-related family.</text>
</comment>
<dbReference type="PANTHER" id="PTHR43580">
    <property type="entry name" value="OXIDOREDUCTASE GLYR1-RELATED"/>
    <property type="match status" value="1"/>
</dbReference>
<evidence type="ECO:0000256" key="4">
    <source>
        <dbReference type="PIRSR" id="PIRSR000103-1"/>
    </source>
</evidence>
<dbReference type="PROSITE" id="PS00895">
    <property type="entry name" value="3_HYDROXYISOBUT_DH"/>
    <property type="match status" value="1"/>
</dbReference>
<dbReference type="Gene3D" id="3.40.50.720">
    <property type="entry name" value="NAD(P)-binding Rossmann-like Domain"/>
    <property type="match status" value="1"/>
</dbReference>
<keyword evidence="3" id="KW-0520">NAD</keyword>
<keyword evidence="8" id="KW-1185">Reference proteome</keyword>
<feature type="active site" evidence="4">
    <location>
        <position position="168"/>
    </location>
</feature>
<dbReference type="Pfam" id="PF14833">
    <property type="entry name" value="NAD_binding_11"/>
    <property type="match status" value="1"/>
</dbReference>
<feature type="domain" description="3-hydroxyisobutyrate dehydrogenase-like NAD-binding" evidence="6">
    <location>
        <begin position="162"/>
        <end position="278"/>
    </location>
</feature>
<dbReference type="PIRSF" id="PIRSF000103">
    <property type="entry name" value="HIBADH"/>
    <property type="match status" value="1"/>
</dbReference>
<evidence type="ECO:0000313" key="7">
    <source>
        <dbReference type="EMBL" id="ALX03872.1"/>
    </source>
</evidence>
<evidence type="ECO:0000256" key="2">
    <source>
        <dbReference type="ARBA" id="ARBA00023002"/>
    </source>
</evidence>
<dbReference type="InterPro" id="IPR013328">
    <property type="entry name" value="6PGD_dom2"/>
</dbReference>
<dbReference type="STRING" id="2041.AERYTH_03730"/>
<dbReference type="PANTHER" id="PTHR43580:SF2">
    <property type="entry name" value="CYTOKINE-LIKE NUCLEAR FACTOR N-PAC"/>
    <property type="match status" value="1"/>
</dbReference>
<dbReference type="PATRIC" id="fig|2041.4.peg.779"/>
<dbReference type="InterPro" id="IPR002204">
    <property type="entry name" value="3-OH-isobutyrate_DH-rel_CS"/>
</dbReference>
<dbReference type="GO" id="GO:0016054">
    <property type="term" value="P:organic acid catabolic process"/>
    <property type="evidence" value="ECO:0007669"/>
    <property type="project" value="UniProtKB-ARBA"/>
</dbReference>
<sequence length="285" mass="28910">MRVSVIGLGAMGAGMATSTLRAGLATTVWNRSPEKSEPLRDAGAEVGATAAEAVADADVVVVSLFDEASVQEVLEQALAASPPSAVWLQTATVGPEAARRLHDLAERHDRVLVDSPVLGTKKPAADGALTVLASGPDDALATARPVLEAIGSRTLVVGDSAGPASALKLACNSWVASVTAAAAQALTLARVQGVDPGLFLEAIEGSAVDTPYAHLKGRAILDDDLTPSFGVDGVLKDLSLMLDAGADVMDTSLLQSVRDRFAAASAAGHGADDMAAVVVGFEPRD</sequence>
<dbReference type="GO" id="GO:0050661">
    <property type="term" value="F:NADP binding"/>
    <property type="evidence" value="ECO:0007669"/>
    <property type="project" value="InterPro"/>
</dbReference>
<dbReference type="Pfam" id="PF03446">
    <property type="entry name" value="NAD_binding_2"/>
    <property type="match status" value="1"/>
</dbReference>
<accession>A0A0U4AU07</accession>
<reference evidence="7 8" key="1">
    <citation type="journal article" date="1991" name="Int. J. Syst. Bacteriol.">
        <title>Description of the erythromycin-producing bacterium Arthrobacter sp. strain NRRL B-3381 as Aeromicrobium erythreum gen. nov., sp. nov.</title>
        <authorList>
            <person name="Miller E.S."/>
            <person name="Woese C.R."/>
            <person name="Brenner S."/>
        </authorList>
    </citation>
    <scope>NUCLEOTIDE SEQUENCE [LARGE SCALE GENOMIC DNA]</scope>
    <source>
        <strain evidence="7 8">AR18</strain>
    </source>
</reference>
<dbReference type="GO" id="GO:0016491">
    <property type="term" value="F:oxidoreductase activity"/>
    <property type="evidence" value="ECO:0007669"/>
    <property type="project" value="UniProtKB-KW"/>
</dbReference>
<name>A0A0U4AU07_9ACTN</name>
<dbReference type="RefSeq" id="WP_083516232.1">
    <property type="nucleotide sequence ID" value="NZ_CP011502.1"/>
</dbReference>